<evidence type="ECO:0000313" key="3">
    <source>
        <dbReference type="Proteomes" id="UP000009192"/>
    </source>
</evidence>
<feature type="compositionally biased region" description="Polar residues" evidence="1">
    <location>
        <begin position="1"/>
        <end position="11"/>
    </location>
</feature>
<evidence type="ECO:0000313" key="2">
    <source>
        <dbReference type="EMBL" id="KRG06440.1"/>
    </source>
</evidence>
<dbReference type="AlphaFoldDB" id="A0A0Q9XQS2"/>
<dbReference type="InParanoid" id="A0A0Q9XQS2"/>
<reference evidence="2 3" key="1">
    <citation type="journal article" date="2007" name="Nature">
        <title>Evolution of genes and genomes on the Drosophila phylogeny.</title>
        <authorList>
            <consortium name="Drosophila 12 Genomes Consortium"/>
            <person name="Clark A.G."/>
            <person name="Eisen M.B."/>
            <person name="Smith D.R."/>
            <person name="Bergman C.M."/>
            <person name="Oliver B."/>
            <person name="Markow T.A."/>
            <person name="Kaufman T.C."/>
            <person name="Kellis M."/>
            <person name="Gelbart W."/>
            <person name="Iyer V.N."/>
            <person name="Pollard D.A."/>
            <person name="Sackton T.B."/>
            <person name="Larracuente A.M."/>
            <person name="Singh N.D."/>
            <person name="Abad J.P."/>
            <person name="Abt D.N."/>
            <person name="Adryan B."/>
            <person name="Aguade M."/>
            <person name="Akashi H."/>
            <person name="Anderson W.W."/>
            <person name="Aquadro C.F."/>
            <person name="Ardell D.H."/>
            <person name="Arguello R."/>
            <person name="Artieri C.G."/>
            <person name="Barbash D.A."/>
            <person name="Barker D."/>
            <person name="Barsanti P."/>
            <person name="Batterham P."/>
            <person name="Batzoglou S."/>
            <person name="Begun D."/>
            <person name="Bhutkar A."/>
            <person name="Blanco E."/>
            <person name="Bosak S.A."/>
            <person name="Bradley R.K."/>
            <person name="Brand A.D."/>
            <person name="Brent M.R."/>
            <person name="Brooks A.N."/>
            <person name="Brown R.H."/>
            <person name="Butlin R.K."/>
            <person name="Caggese C."/>
            <person name="Calvi B.R."/>
            <person name="Bernardo de Carvalho A."/>
            <person name="Caspi A."/>
            <person name="Castrezana S."/>
            <person name="Celniker S.E."/>
            <person name="Chang J.L."/>
            <person name="Chapple C."/>
            <person name="Chatterji S."/>
            <person name="Chinwalla A."/>
            <person name="Civetta A."/>
            <person name="Clifton S.W."/>
            <person name="Comeron J.M."/>
            <person name="Costello J.C."/>
            <person name="Coyne J.A."/>
            <person name="Daub J."/>
            <person name="David R.G."/>
            <person name="Delcher A.L."/>
            <person name="Delehaunty K."/>
            <person name="Do C.B."/>
            <person name="Ebling H."/>
            <person name="Edwards K."/>
            <person name="Eickbush T."/>
            <person name="Evans J.D."/>
            <person name="Filipski A."/>
            <person name="Findeiss S."/>
            <person name="Freyhult E."/>
            <person name="Fulton L."/>
            <person name="Fulton R."/>
            <person name="Garcia A.C."/>
            <person name="Gardiner A."/>
            <person name="Garfield D.A."/>
            <person name="Garvin B.E."/>
            <person name="Gibson G."/>
            <person name="Gilbert D."/>
            <person name="Gnerre S."/>
            <person name="Godfrey J."/>
            <person name="Good R."/>
            <person name="Gotea V."/>
            <person name="Gravely B."/>
            <person name="Greenberg A.J."/>
            <person name="Griffiths-Jones S."/>
            <person name="Gross S."/>
            <person name="Guigo R."/>
            <person name="Gustafson E.A."/>
            <person name="Haerty W."/>
            <person name="Hahn M.W."/>
            <person name="Halligan D.L."/>
            <person name="Halpern A.L."/>
            <person name="Halter G.M."/>
            <person name="Han M.V."/>
            <person name="Heger A."/>
            <person name="Hillier L."/>
            <person name="Hinrichs A.S."/>
            <person name="Holmes I."/>
            <person name="Hoskins R.A."/>
            <person name="Hubisz M.J."/>
            <person name="Hultmark D."/>
            <person name="Huntley M.A."/>
            <person name="Jaffe D.B."/>
            <person name="Jagadeeshan S."/>
            <person name="Jeck W.R."/>
            <person name="Johnson J."/>
            <person name="Jones C.D."/>
            <person name="Jordan W.C."/>
            <person name="Karpen G.H."/>
            <person name="Kataoka E."/>
            <person name="Keightley P.D."/>
            <person name="Kheradpour P."/>
            <person name="Kirkness E.F."/>
            <person name="Koerich L.B."/>
            <person name="Kristiansen K."/>
            <person name="Kudrna D."/>
            <person name="Kulathinal R.J."/>
            <person name="Kumar S."/>
            <person name="Kwok R."/>
            <person name="Lander E."/>
            <person name="Langley C.H."/>
            <person name="Lapoint R."/>
            <person name="Lazzaro B.P."/>
            <person name="Lee S.J."/>
            <person name="Levesque L."/>
            <person name="Li R."/>
            <person name="Lin C.F."/>
            <person name="Lin M.F."/>
            <person name="Lindblad-Toh K."/>
            <person name="Llopart A."/>
            <person name="Long M."/>
            <person name="Low L."/>
            <person name="Lozovsky E."/>
            <person name="Lu J."/>
            <person name="Luo M."/>
            <person name="Machado C.A."/>
            <person name="Makalowski W."/>
            <person name="Marzo M."/>
            <person name="Matsuda M."/>
            <person name="Matzkin L."/>
            <person name="McAllister B."/>
            <person name="McBride C.S."/>
            <person name="McKernan B."/>
            <person name="McKernan K."/>
            <person name="Mendez-Lago M."/>
            <person name="Minx P."/>
            <person name="Mollenhauer M.U."/>
            <person name="Montooth K."/>
            <person name="Mount S.M."/>
            <person name="Mu X."/>
            <person name="Myers E."/>
            <person name="Negre B."/>
            <person name="Newfeld S."/>
            <person name="Nielsen R."/>
            <person name="Noor M.A."/>
            <person name="O'Grady P."/>
            <person name="Pachter L."/>
            <person name="Papaceit M."/>
            <person name="Parisi M.J."/>
            <person name="Parisi M."/>
            <person name="Parts L."/>
            <person name="Pedersen J.S."/>
            <person name="Pesole G."/>
            <person name="Phillippy A.M."/>
            <person name="Ponting C.P."/>
            <person name="Pop M."/>
            <person name="Porcelli D."/>
            <person name="Powell J.R."/>
            <person name="Prohaska S."/>
            <person name="Pruitt K."/>
            <person name="Puig M."/>
            <person name="Quesneville H."/>
            <person name="Ram K.R."/>
            <person name="Rand D."/>
            <person name="Rasmussen M.D."/>
            <person name="Reed L.K."/>
            <person name="Reenan R."/>
            <person name="Reily A."/>
            <person name="Remington K.A."/>
            <person name="Rieger T.T."/>
            <person name="Ritchie M.G."/>
            <person name="Robin C."/>
            <person name="Rogers Y.H."/>
            <person name="Rohde C."/>
            <person name="Rozas J."/>
            <person name="Rubenfield M.J."/>
            <person name="Ruiz A."/>
            <person name="Russo S."/>
            <person name="Salzberg S.L."/>
            <person name="Sanchez-Gracia A."/>
            <person name="Saranga D.J."/>
            <person name="Sato H."/>
            <person name="Schaeffer S.W."/>
            <person name="Schatz M.C."/>
            <person name="Schlenke T."/>
            <person name="Schwartz R."/>
            <person name="Segarra C."/>
            <person name="Singh R.S."/>
            <person name="Sirot L."/>
            <person name="Sirota M."/>
            <person name="Sisneros N.B."/>
            <person name="Smith C.D."/>
            <person name="Smith T.F."/>
            <person name="Spieth J."/>
            <person name="Stage D.E."/>
            <person name="Stark A."/>
            <person name="Stephan W."/>
            <person name="Strausberg R.L."/>
            <person name="Strempel S."/>
            <person name="Sturgill D."/>
            <person name="Sutton G."/>
            <person name="Sutton G.G."/>
            <person name="Tao W."/>
            <person name="Teichmann S."/>
            <person name="Tobari Y.N."/>
            <person name="Tomimura Y."/>
            <person name="Tsolas J.M."/>
            <person name="Valente V.L."/>
            <person name="Venter E."/>
            <person name="Venter J.C."/>
            <person name="Vicario S."/>
            <person name="Vieira F.G."/>
            <person name="Vilella A.J."/>
            <person name="Villasante A."/>
            <person name="Walenz B."/>
            <person name="Wang J."/>
            <person name="Wasserman M."/>
            <person name="Watts T."/>
            <person name="Wilson D."/>
            <person name="Wilson R.K."/>
            <person name="Wing R.A."/>
            <person name="Wolfner M.F."/>
            <person name="Wong A."/>
            <person name="Wong G.K."/>
            <person name="Wu C.I."/>
            <person name="Wu G."/>
            <person name="Yamamoto D."/>
            <person name="Yang H.P."/>
            <person name="Yang S.P."/>
            <person name="Yorke J.A."/>
            <person name="Yoshida K."/>
            <person name="Zdobnov E."/>
            <person name="Zhang P."/>
            <person name="Zhang Y."/>
            <person name="Zimin A.V."/>
            <person name="Baldwin J."/>
            <person name="Abdouelleil A."/>
            <person name="Abdulkadir J."/>
            <person name="Abebe A."/>
            <person name="Abera B."/>
            <person name="Abreu J."/>
            <person name="Acer S.C."/>
            <person name="Aftuck L."/>
            <person name="Alexander A."/>
            <person name="An P."/>
            <person name="Anderson E."/>
            <person name="Anderson S."/>
            <person name="Arachi H."/>
            <person name="Azer M."/>
            <person name="Bachantsang P."/>
            <person name="Barry A."/>
            <person name="Bayul T."/>
            <person name="Berlin A."/>
            <person name="Bessette D."/>
            <person name="Bloom T."/>
            <person name="Blye J."/>
            <person name="Boguslavskiy L."/>
            <person name="Bonnet C."/>
            <person name="Boukhgalter B."/>
            <person name="Bourzgui I."/>
            <person name="Brown A."/>
            <person name="Cahill P."/>
            <person name="Channer S."/>
            <person name="Cheshatsang Y."/>
            <person name="Chuda L."/>
            <person name="Citroen M."/>
            <person name="Collymore A."/>
            <person name="Cooke P."/>
            <person name="Costello M."/>
            <person name="D'Aco K."/>
            <person name="Daza R."/>
            <person name="De Haan G."/>
            <person name="DeGray S."/>
            <person name="DeMaso C."/>
            <person name="Dhargay N."/>
            <person name="Dooley K."/>
            <person name="Dooley E."/>
            <person name="Doricent M."/>
            <person name="Dorje P."/>
            <person name="Dorjee K."/>
            <person name="Dupes A."/>
            <person name="Elong R."/>
            <person name="Falk J."/>
            <person name="Farina A."/>
            <person name="Faro S."/>
            <person name="Ferguson D."/>
            <person name="Fisher S."/>
            <person name="Foley C.D."/>
            <person name="Franke A."/>
            <person name="Friedrich D."/>
            <person name="Gadbois L."/>
            <person name="Gearin G."/>
            <person name="Gearin C.R."/>
            <person name="Giannoukos G."/>
            <person name="Goode T."/>
            <person name="Graham J."/>
            <person name="Grandbois E."/>
            <person name="Grewal S."/>
            <person name="Gyaltsen K."/>
            <person name="Hafez N."/>
            <person name="Hagos B."/>
            <person name="Hall J."/>
            <person name="Henson C."/>
            <person name="Hollinger A."/>
            <person name="Honan T."/>
            <person name="Huard M.D."/>
            <person name="Hughes L."/>
            <person name="Hurhula B."/>
            <person name="Husby M.E."/>
            <person name="Kamat A."/>
            <person name="Kanga B."/>
            <person name="Kashin S."/>
            <person name="Khazanovich D."/>
            <person name="Kisner P."/>
            <person name="Lance K."/>
            <person name="Lara M."/>
            <person name="Lee W."/>
            <person name="Lennon N."/>
            <person name="Letendre F."/>
            <person name="LeVine R."/>
            <person name="Lipovsky A."/>
            <person name="Liu X."/>
            <person name="Liu J."/>
            <person name="Liu S."/>
            <person name="Lokyitsang T."/>
            <person name="Lokyitsang Y."/>
            <person name="Lubonja R."/>
            <person name="Lui A."/>
            <person name="MacDonald P."/>
            <person name="Magnisalis V."/>
            <person name="Maru K."/>
            <person name="Matthews C."/>
            <person name="McCusker W."/>
            <person name="McDonough S."/>
            <person name="Mehta T."/>
            <person name="Meldrim J."/>
            <person name="Meneus L."/>
            <person name="Mihai O."/>
            <person name="Mihalev A."/>
            <person name="Mihova T."/>
            <person name="Mittelman R."/>
            <person name="Mlenga V."/>
            <person name="Montmayeur A."/>
            <person name="Mulrain L."/>
            <person name="Navidi A."/>
            <person name="Naylor J."/>
            <person name="Negash T."/>
            <person name="Nguyen T."/>
            <person name="Nguyen N."/>
            <person name="Nicol R."/>
            <person name="Norbu C."/>
            <person name="Norbu N."/>
            <person name="Novod N."/>
            <person name="O'Neill B."/>
            <person name="Osman S."/>
            <person name="Markiewicz E."/>
            <person name="Oyono O.L."/>
            <person name="Patti C."/>
            <person name="Phunkhang P."/>
            <person name="Pierre F."/>
            <person name="Priest M."/>
            <person name="Raghuraman S."/>
            <person name="Rege F."/>
            <person name="Reyes R."/>
            <person name="Rise C."/>
            <person name="Rogov P."/>
            <person name="Ross K."/>
            <person name="Ryan E."/>
            <person name="Settipalli S."/>
            <person name="Shea T."/>
            <person name="Sherpa N."/>
            <person name="Shi L."/>
            <person name="Shih D."/>
            <person name="Sparrow T."/>
            <person name="Spaulding J."/>
            <person name="Stalker J."/>
            <person name="Stange-Thomann N."/>
            <person name="Stavropoulos S."/>
            <person name="Stone C."/>
            <person name="Strader C."/>
            <person name="Tesfaye S."/>
            <person name="Thomson T."/>
            <person name="Thoulutsang Y."/>
            <person name="Thoulutsang D."/>
            <person name="Topham K."/>
            <person name="Topping I."/>
            <person name="Tsamla T."/>
            <person name="Vassiliev H."/>
            <person name="Vo A."/>
            <person name="Wangchuk T."/>
            <person name="Wangdi T."/>
            <person name="Weiand M."/>
            <person name="Wilkinson J."/>
            <person name="Wilson A."/>
            <person name="Yadav S."/>
            <person name="Young G."/>
            <person name="Yu Q."/>
            <person name="Zembek L."/>
            <person name="Zhong D."/>
            <person name="Zimmer A."/>
            <person name="Zwirko Z."/>
            <person name="Jaffe D.B."/>
            <person name="Alvarez P."/>
            <person name="Brockman W."/>
            <person name="Butler J."/>
            <person name="Chin C."/>
            <person name="Gnerre S."/>
            <person name="Grabherr M."/>
            <person name="Kleber M."/>
            <person name="Mauceli E."/>
            <person name="MacCallum I."/>
        </authorList>
    </citation>
    <scope>NUCLEOTIDE SEQUENCE [LARGE SCALE GENOMIC DNA]</scope>
    <source>
        <strain evidence="3">Tucson 15081-1352.22</strain>
    </source>
</reference>
<dbReference type="Proteomes" id="UP000009192">
    <property type="component" value="Unassembled WGS sequence"/>
</dbReference>
<dbReference type="KEGG" id="dmo:Dmoj_GI26781"/>
<sequence length="56" mass="5914">MPQPETGNVNGLPSYRSGSRSRSSSSSSSWCIIVAVAADVGTTPPHRLTAQRKILT</sequence>
<gene>
    <name evidence="2" type="primary">Dmoj\GI26781</name>
    <name evidence="2" type="ORF">Dmoj_GI26781</name>
</gene>
<keyword evidence="3" id="KW-1185">Reference proteome</keyword>
<organism evidence="2 3">
    <name type="scientific">Drosophila mojavensis</name>
    <name type="common">Fruit fly</name>
    <dbReference type="NCBI Taxonomy" id="7230"/>
    <lineage>
        <taxon>Eukaryota</taxon>
        <taxon>Metazoa</taxon>
        <taxon>Ecdysozoa</taxon>
        <taxon>Arthropoda</taxon>
        <taxon>Hexapoda</taxon>
        <taxon>Insecta</taxon>
        <taxon>Pterygota</taxon>
        <taxon>Neoptera</taxon>
        <taxon>Endopterygota</taxon>
        <taxon>Diptera</taxon>
        <taxon>Brachycera</taxon>
        <taxon>Muscomorpha</taxon>
        <taxon>Ephydroidea</taxon>
        <taxon>Drosophilidae</taxon>
        <taxon>Drosophila</taxon>
    </lineage>
</organism>
<dbReference type="EMBL" id="CH933809">
    <property type="protein sequence ID" value="KRG06440.1"/>
    <property type="molecule type" value="Genomic_DNA"/>
</dbReference>
<protein>
    <submittedName>
        <fullName evidence="2">Uncharacterized protein</fullName>
    </submittedName>
</protein>
<feature type="compositionally biased region" description="Low complexity" evidence="1">
    <location>
        <begin position="14"/>
        <end position="28"/>
    </location>
</feature>
<name>A0A0Q9XQS2_DROMO</name>
<proteinExistence type="predicted"/>
<accession>A0A0Q9XQS2</accession>
<feature type="region of interest" description="Disordered" evidence="1">
    <location>
        <begin position="1"/>
        <end position="28"/>
    </location>
</feature>
<evidence type="ECO:0000256" key="1">
    <source>
        <dbReference type="SAM" id="MobiDB-lite"/>
    </source>
</evidence>